<evidence type="ECO:0000313" key="1">
    <source>
        <dbReference type="EMBL" id="RVW19502.1"/>
    </source>
</evidence>
<proteinExistence type="predicted"/>
<evidence type="ECO:0000313" key="3">
    <source>
        <dbReference type="Proteomes" id="UP000288805"/>
    </source>
</evidence>
<dbReference type="EMBL" id="QGNW01002468">
    <property type="protein sequence ID" value="RVW19502.1"/>
    <property type="molecule type" value="Genomic_DNA"/>
</dbReference>
<dbReference type="Proteomes" id="UP000288805">
    <property type="component" value="Unassembled WGS sequence"/>
</dbReference>
<gene>
    <name evidence="2" type="ORF">CK203_020174</name>
    <name evidence="1" type="ORF">CK203_114426</name>
</gene>
<evidence type="ECO:0000313" key="2">
    <source>
        <dbReference type="EMBL" id="RVX05158.1"/>
    </source>
</evidence>
<dbReference type="EMBL" id="QGNW01000057">
    <property type="protein sequence ID" value="RVX05158.1"/>
    <property type="molecule type" value="Genomic_DNA"/>
</dbReference>
<sequence length="57" mass="6704">MVRGYGRQSGMVGRLSKLKHASRFFGQLNDWELEEVDNFFKRLHDQFLSLDSKDTLV</sequence>
<dbReference type="AlphaFoldDB" id="A0A438J875"/>
<comment type="caution">
    <text evidence="2">The sequence shown here is derived from an EMBL/GenBank/DDBJ whole genome shotgun (WGS) entry which is preliminary data.</text>
</comment>
<accession>A0A438J875</accession>
<reference evidence="2 3" key="1">
    <citation type="journal article" date="2018" name="PLoS Genet.">
        <title>Population sequencing reveals clonal diversity and ancestral inbreeding in the grapevine cultivar Chardonnay.</title>
        <authorList>
            <person name="Roach M.J."/>
            <person name="Johnson D.L."/>
            <person name="Bohlmann J."/>
            <person name="van Vuuren H.J."/>
            <person name="Jones S.J."/>
            <person name="Pretorius I.S."/>
            <person name="Schmidt S.A."/>
            <person name="Borneman A.R."/>
        </authorList>
    </citation>
    <scope>NUCLEOTIDE SEQUENCE [LARGE SCALE GENOMIC DNA]</scope>
    <source>
        <strain evidence="3">cv. Chardonnay</strain>
        <strain evidence="2">I10V1</strain>
        <tissue evidence="2">Leaf</tissue>
    </source>
</reference>
<organism evidence="2 3">
    <name type="scientific">Vitis vinifera</name>
    <name type="common">Grape</name>
    <dbReference type="NCBI Taxonomy" id="29760"/>
    <lineage>
        <taxon>Eukaryota</taxon>
        <taxon>Viridiplantae</taxon>
        <taxon>Streptophyta</taxon>
        <taxon>Embryophyta</taxon>
        <taxon>Tracheophyta</taxon>
        <taxon>Spermatophyta</taxon>
        <taxon>Magnoliopsida</taxon>
        <taxon>eudicotyledons</taxon>
        <taxon>Gunneridae</taxon>
        <taxon>Pentapetalae</taxon>
        <taxon>rosids</taxon>
        <taxon>Vitales</taxon>
        <taxon>Vitaceae</taxon>
        <taxon>Viteae</taxon>
        <taxon>Vitis</taxon>
    </lineage>
</organism>
<protein>
    <submittedName>
        <fullName evidence="2">Uncharacterized protein</fullName>
    </submittedName>
</protein>
<name>A0A438J875_VITVI</name>